<reference evidence="3 5" key="2">
    <citation type="submission" date="2015-05" db="EMBL/GenBank/DDBJ databases">
        <title>Photobacterium galathea sp. nov.</title>
        <authorList>
            <person name="Machado H."/>
            <person name="Gram L."/>
        </authorList>
    </citation>
    <scope>NUCLEOTIDE SEQUENCE [LARGE SCALE GENOMIC DNA]</scope>
    <source>
        <strain evidence="3 5">DSM 25995</strain>
    </source>
</reference>
<dbReference type="EMBL" id="BBMN01000006">
    <property type="protein sequence ID" value="GAL05208.1"/>
    <property type="molecule type" value="Genomic_DNA"/>
</dbReference>
<feature type="transmembrane region" description="Helical" evidence="1">
    <location>
        <begin position="21"/>
        <end position="39"/>
    </location>
</feature>
<keyword evidence="1" id="KW-0812">Transmembrane</keyword>
<feature type="transmembrane region" description="Helical" evidence="1">
    <location>
        <begin position="45"/>
        <end position="62"/>
    </location>
</feature>
<dbReference type="Proteomes" id="UP000036426">
    <property type="component" value="Unassembled WGS sequence"/>
</dbReference>
<dbReference type="RefSeq" id="WP_047874146.1">
    <property type="nucleotide sequence ID" value="NZ_BMYC01000002.1"/>
</dbReference>
<dbReference type="InterPro" id="IPR021367">
    <property type="entry name" value="DUF2982"/>
</dbReference>
<dbReference type="Pfam" id="PF11201">
    <property type="entry name" value="DUF2982"/>
    <property type="match status" value="1"/>
</dbReference>
<gene>
    <name evidence="3" type="ORF">ABT58_09455</name>
    <name evidence="2" type="ORF">JCM19237_3591</name>
</gene>
<organism evidence="2 4">
    <name type="scientific">Photobacterium aphoticum</name>
    <dbReference type="NCBI Taxonomy" id="754436"/>
    <lineage>
        <taxon>Bacteria</taxon>
        <taxon>Pseudomonadati</taxon>
        <taxon>Pseudomonadota</taxon>
        <taxon>Gammaproteobacteria</taxon>
        <taxon>Vibrionales</taxon>
        <taxon>Vibrionaceae</taxon>
        <taxon>Photobacterium</taxon>
    </lineage>
</organism>
<evidence type="ECO:0000313" key="5">
    <source>
        <dbReference type="Proteomes" id="UP000036426"/>
    </source>
</evidence>
<keyword evidence="1" id="KW-1133">Transmembrane helix</keyword>
<evidence type="ECO:0008006" key="6">
    <source>
        <dbReference type="Google" id="ProtNLM"/>
    </source>
</evidence>
<name>A0A090QSG3_9GAMM</name>
<protein>
    <recommendedName>
        <fullName evidence="6">DUF2982 domain-containing protein</fullName>
    </recommendedName>
</protein>
<keyword evidence="1" id="KW-0472">Membrane</keyword>
<dbReference type="PATRIC" id="fig|754436.4.peg.2000"/>
<proteinExistence type="predicted"/>
<dbReference type="eggNOG" id="ENOG5032S0P">
    <property type="taxonomic scope" value="Bacteria"/>
</dbReference>
<evidence type="ECO:0000313" key="2">
    <source>
        <dbReference type="EMBL" id="GAL05208.1"/>
    </source>
</evidence>
<dbReference type="Proteomes" id="UP000029227">
    <property type="component" value="Unassembled WGS sequence"/>
</dbReference>
<dbReference type="STRING" id="754436.JCM19237_3591"/>
<evidence type="ECO:0000313" key="3">
    <source>
        <dbReference type="EMBL" id="KLV01027.1"/>
    </source>
</evidence>
<evidence type="ECO:0000313" key="4">
    <source>
        <dbReference type="Proteomes" id="UP000029227"/>
    </source>
</evidence>
<sequence>MDNELETRYIKQPFSLASSGMYAGGLVGVVLAALLGFFFPIISAPAIAILVLMAGMLALLGYKYQQGPELTFTLTFMHLQFHSHQGGWLARWKNIDRIAQASVGNDGWYQPLPWVGIRLKDYGEFVEAICPRVASKILIEQRILLVMAHRNMADPPYQLEDILFDDTPFITPSGQVLKGLQAMLANRMRYNRAFLGYDFFISEDFLDRPAADFAGLARRYLAAA</sequence>
<comment type="caution">
    <text evidence="2">The sequence shown here is derived from an EMBL/GenBank/DDBJ whole genome shotgun (WGS) entry which is preliminary data.</text>
</comment>
<evidence type="ECO:0000256" key="1">
    <source>
        <dbReference type="SAM" id="Phobius"/>
    </source>
</evidence>
<reference evidence="2 4" key="1">
    <citation type="journal article" date="2014" name="Genome Announc.">
        <title>Draft Genome Sequences of Two Vibrionaceae Species, Vibrio ponticus C121 and Photobacterium aphoticum C119, Isolated as Coral Reef Microbiota.</title>
        <authorList>
            <person name="Al-saari N."/>
            <person name="Meirelles P.M."/>
            <person name="Mino S."/>
            <person name="Suda W."/>
            <person name="Oshima K."/>
            <person name="Hattori M."/>
            <person name="Ohkuma M."/>
            <person name="Thompson F.L."/>
            <person name="Gomez-Gil B."/>
            <person name="Sawabe T."/>
            <person name="Sawabe T."/>
        </authorList>
    </citation>
    <scope>NUCLEOTIDE SEQUENCE [LARGE SCALE GENOMIC DNA]</scope>
    <source>
        <strain evidence="2 4">JCM 19237</strain>
    </source>
</reference>
<dbReference type="AlphaFoldDB" id="A0A090QSG3"/>
<accession>A0A090QSG3</accession>
<dbReference type="EMBL" id="LDOV01000017">
    <property type="protein sequence ID" value="KLV01027.1"/>
    <property type="molecule type" value="Genomic_DNA"/>
</dbReference>
<keyword evidence="5" id="KW-1185">Reference proteome</keyword>